<dbReference type="EMBL" id="JACHBW010000024">
    <property type="protein sequence ID" value="MBB6106227.1"/>
    <property type="molecule type" value="Genomic_DNA"/>
</dbReference>
<name>A0A7W9WWA0_9BURK</name>
<dbReference type="AlphaFoldDB" id="A0A7W9WWA0"/>
<dbReference type="RefSeq" id="WP_183731112.1">
    <property type="nucleotide sequence ID" value="NZ_JACHBW010000024.1"/>
</dbReference>
<dbReference type="GO" id="GO:0005840">
    <property type="term" value="C:ribosome"/>
    <property type="evidence" value="ECO:0007669"/>
    <property type="project" value="UniProtKB-KW"/>
</dbReference>
<organism evidence="1 2">
    <name type="scientific">Paraburkholderia bannensis</name>
    <dbReference type="NCBI Taxonomy" id="765414"/>
    <lineage>
        <taxon>Bacteria</taxon>
        <taxon>Pseudomonadati</taxon>
        <taxon>Pseudomonadota</taxon>
        <taxon>Betaproteobacteria</taxon>
        <taxon>Burkholderiales</taxon>
        <taxon>Burkholderiaceae</taxon>
        <taxon>Paraburkholderia</taxon>
    </lineage>
</organism>
<evidence type="ECO:0000313" key="2">
    <source>
        <dbReference type="Proteomes" id="UP000571554"/>
    </source>
</evidence>
<dbReference type="Proteomes" id="UP000571554">
    <property type="component" value="Unassembled WGS sequence"/>
</dbReference>
<gene>
    <name evidence="1" type="ORF">F4827_006099</name>
</gene>
<keyword evidence="1" id="KW-0689">Ribosomal protein</keyword>
<proteinExistence type="predicted"/>
<sequence>MIDWFNYAAGNHRVTCPACGRGDRDRTLGLTIEAAGNGVSHCFRCEYTESHRPDRGTWIGSSVKPLITVTASIKHARLRTNCPKLGWRSL</sequence>
<reference evidence="1 2" key="1">
    <citation type="submission" date="2020-08" db="EMBL/GenBank/DDBJ databases">
        <title>Above-ground endophytic microbial communities from plants in different locations in the United States.</title>
        <authorList>
            <person name="Frank C."/>
        </authorList>
    </citation>
    <scope>NUCLEOTIDE SEQUENCE [LARGE SCALE GENOMIC DNA]</scope>
    <source>
        <strain evidence="1 2">WP4_2_2</strain>
    </source>
</reference>
<evidence type="ECO:0000313" key="1">
    <source>
        <dbReference type="EMBL" id="MBB6106227.1"/>
    </source>
</evidence>
<comment type="caution">
    <text evidence="1">The sequence shown here is derived from an EMBL/GenBank/DDBJ whole genome shotgun (WGS) entry which is preliminary data.</text>
</comment>
<protein>
    <submittedName>
        <fullName evidence="1">Ribosomal protein S27AE</fullName>
    </submittedName>
</protein>
<accession>A0A7W9WWA0</accession>
<keyword evidence="1" id="KW-0687">Ribonucleoprotein</keyword>
<keyword evidence="2" id="KW-1185">Reference proteome</keyword>